<evidence type="ECO:0000256" key="4">
    <source>
        <dbReference type="ARBA" id="ARBA00023043"/>
    </source>
</evidence>
<reference evidence="9" key="1">
    <citation type="journal article" date="2014" name="Proc. Natl. Acad. Sci. U.S.A.">
        <title>Extensive sampling of basidiomycete genomes demonstrates inadequacy of the white-rot/brown-rot paradigm for wood decay fungi.</title>
        <authorList>
            <person name="Riley R."/>
            <person name="Salamov A.A."/>
            <person name="Brown D.W."/>
            <person name="Nagy L.G."/>
            <person name="Floudas D."/>
            <person name="Held B.W."/>
            <person name="Levasseur A."/>
            <person name="Lombard V."/>
            <person name="Morin E."/>
            <person name="Otillar R."/>
            <person name="Lindquist E.A."/>
            <person name="Sun H."/>
            <person name="LaButti K.M."/>
            <person name="Schmutz J."/>
            <person name="Jabbour D."/>
            <person name="Luo H."/>
            <person name="Baker S.E."/>
            <person name="Pisabarro A.G."/>
            <person name="Walton J.D."/>
            <person name="Blanchette R.A."/>
            <person name="Henrissat B."/>
            <person name="Martin F."/>
            <person name="Cullen D."/>
            <person name="Hibbett D.S."/>
            <person name="Grigoriev I.V."/>
        </authorList>
    </citation>
    <scope>NUCLEOTIDE SEQUENCE [LARGE SCALE GENOMIC DNA]</scope>
    <source>
        <strain evidence="9">MUCL 33604</strain>
    </source>
</reference>
<evidence type="ECO:0000256" key="2">
    <source>
        <dbReference type="ARBA" id="ARBA00022553"/>
    </source>
</evidence>
<evidence type="ECO:0000256" key="6">
    <source>
        <dbReference type="SAM" id="Coils"/>
    </source>
</evidence>
<name>A0A067PIF7_9AGAM</name>
<organism evidence="8 9">
    <name type="scientific">Jaapia argillacea MUCL 33604</name>
    <dbReference type="NCBI Taxonomy" id="933084"/>
    <lineage>
        <taxon>Eukaryota</taxon>
        <taxon>Fungi</taxon>
        <taxon>Dikarya</taxon>
        <taxon>Basidiomycota</taxon>
        <taxon>Agaricomycotina</taxon>
        <taxon>Agaricomycetes</taxon>
        <taxon>Agaricomycetidae</taxon>
        <taxon>Jaapiales</taxon>
        <taxon>Jaapiaceae</taxon>
        <taxon>Jaapia</taxon>
    </lineage>
</organism>
<dbReference type="InParanoid" id="A0A067PIF7"/>
<dbReference type="GO" id="GO:0005634">
    <property type="term" value="C:nucleus"/>
    <property type="evidence" value="ECO:0007669"/>
    <property type="project" value="UniProtKB-SubCell"/>
</dbReference>
<evidence type="ECO:0000313" key="9">
    <source>
        <dbReference type="Proteomes" id="UP000027265"/>
    </source>
</evidence>
<feature type="coiled-coil region" evidence="6">
    <location>
        <begin position="197"/>
        <end position="224"/>
    </location>
</feature>
<dbReference type="PANTHER" id="PTHR15263:SF1">
    <property type="entry name" value="NF-KAPPA-B INHIBITOR-LIKE PROTEIN 1"/>
    <property type="match status" value="1"/>
</dbReference>
<keyword evidence="3" id="KW-0677">Repeat</keyword>
<evidence type="ECO:0000256" key="3">
    <source>
        <dbReference type="ARBA" id="ARBA00022737"/>
    </source>
</evidence>
<keyword evidence="2" id="KW-0597">Phosphoprotein</keyword>
<keyword evidence="5" id="KW-0539">Nucleus</keyword>
<dbReference type="HOGENOM" id="CLU_826565_0_0_1"/>
<dbReference type="AlphaFoldDB" id="A0A067PIF7"/>
<dbReference type="EMBL" id="KL197728">
    <property type="protein sequence ID" value="KDQ54569.1"/>
    <property type="molecule type" value="Genomic_DNA"/>
</dbReference>
<feature type="compositionally biased region" description="Basic and acidic residues" evidence="7">
    <location>
        <begin position="152"/>
        <end position="176"/>
    </location>
</feature>
<keyword evidence="6" id="KW-0175">Coiled coil</keyword>
<feature type="region of interest" description="Disordered" evidence="7">
    <location>
        <begin position="90"/>
        <end position="133"/>
    </location>
</feature>
<dbReference type="InterPro" id="IPR038753">
    <property type="entry name" value="NFKBIL1"/>
</dbReference>
<protein>
    <submittedName>
        <fullName evidence="8">Uncharacterized protein</fullName>
    </submittedName>
</protein>
<comment type="subcellular location">
    <subcellularLocation>
        <location evidence="1">Nucleus</location>
    </subcellularLocation>
</comment>
<feature type="region of interest" description="Disordered" evidence="7">
    <location>
        <begin position="150"/>
        <end position="186"/>
    </location>
</feature>
<evidence type="ECO:0000256" key="7">
    <source>
        <dbReference type="SAM" id="MobiDB-lite"/>
    </source>
</evidence>
<dbReference type="Proteomes" id="UP000027265">
    <property type="component" value="Unassembled WGS sequence"/>
</dbReference>
<gene>
    <name evidence="8" type="ORF">JAAARDRAFT_38252</name>
</gene>
<sequence>MQQALEQEFYRAAGARIAQVKRQINQVYTRLGADLEEMLNVNVVGVDLDDLCDDAEIRINKAGRQVNTAHQKLEDDLVVLIRCFQQNRKRDQTRKRAEEQKRKEEERHSRLKEEKERREKEHRRKEFERRRDEERQEYARHFQECRWQNAEKASREEMTQDRSKNTQNSKKREPREAQGNSDDAERDRLYQGALKSVANLTERNRDLSATIKTLQEELQNKSGSLVAQSWNTYEALWNHLSHPSLHLSFAAISWPMHPQPKTPSDITALAVSDFLFSNPDSQDRTRKDKIKAALLRWHPDKFARVMSRVQESDRALVEEGVGIVVRHLNDELSKES</sequence>
<evidence type="ECO:0000256" key="1">
    <source>
        <dbReference type="ARBA" id="ARBA00004123"/>
    </source>
</evidence>
<evidence type="ECO:0000313" key="8">
    <source>
        <dbReference type="EMBL" id="KDQ54569.1"/>
    </source>
</evidence>
<keyword evidence="9" id="KW-1185">Reference proteome</keyword>
<accession>A0A067PIF7</accession>
<dbReference type="GO" id="GO:0043124">
    <property type="term" value="P:negative regulation of canonical NF-kappaB signal transduction"/>
    <property type="evidence" value="ECO:0007669"/>
    <property type="project" value="InterPro"/>
</dbReference>
<keyword evidence="4" id="KW-0040">ANK repeat</keyword>
<dbReference type="OrthoDB" id="412109at2759"/>
<evidence type="ECO:0000256" key="5">
    <source>
        <dbReference type="ARBA" id="ARBA00023242"/>
    </source>
</evidence>
<dbReference type="PANTHER" id="PTHR15263">
    <property type="entry name" value="I-KAPPA-B-LIKE PROTEIN IKBL"/>
    <property type="match status" value="1"/>
</dbReference>
<proteinExistence type="predicted"/>
<dbReference type="STRING" id="933084.A0A067PIF7"/>